<gene>
    <name evidence="1" type="ORF">IV500_06610</name>
</gene>
<organism evidence="1 2">
    <name type="scientific">Arthrobacter terrae</name>
    <dbReference type="NCBI Taxonomy" id="2935737"/>
    <lineage>
        <taxon>Bacteria</taxon>
        <taxon>Bacillati</taxon>
        <taxon>Actinomycetota</taxon>
        <taxon>Actinomycetes</taxon>
        <taxon>Micrococcales</taxon>
        <taxon>Micrococcaceae</taxon>
        <taxon>Arthrobacter</taxon>
    </lineage>
</organism>
<evidence type="ECO:0000313" key="2">
    <source>
        <dbReference type="Proteomes" id="UP000655366"/>
    </source>
</evidence>
<dbReference type="InterPro" id="IPR023393">
    <property type="entry name" value="START-like_dom_sf"/>
</dbReference>
<keyword evidence="2" id="KW-1185">Reference proteome</keyword>
<dbReference type="Proteomes" id="UP000655366">
    <property type="component" value="Unassembled WGS sequence"/>
</dbReference>
<dbReference type="RefSeq" id="WP_196396026.1">
    <property type="nucleotide sequence ID" value="NZ_JADNYM010000007.1"/>
</dbReference>
<comment type="caution">
    <text evidence="1">The sequence shown here is derived from an EMBL/GenBank/DDBJ whole genome shotgun (WGS) entry which is preliminary data.</text>
</comment>
<dbReference type="Pfam" id="PF10604">
    <property type="entry name" value="Polyketide_cyc2"/>
    <property type="match status" value="1"/>
</dbReference>
<sequence length="177" mass="19631">MKRTFMVSESILIRADPLSLYERISDVTRMGEWSPENLGATVHNGRTGRGDAGREGGAAEAYVGMVFDGRNKRGRFGWTTRCTVTAAEPGRRFAFKVHAIGAKIPRLRGRIATWEYSFEAADTQTRVTESWTDDRRAWPNLLARGFDAVVTGGRTFAQFQSGNIKKTLKTLKAAVEG</sequence>
<reference evidence="1 2" key="1">
    <citation type="submission" date="2020-11" db="EMBL/GenBank/DDBJ databases">
        <title>Arthrobacter antarcticus sp. nov., isolated from Antarctic Soil.</title>
        <authorList>
            <person name="Li J."/>
        </authorList>
    </citation>
    <scope>NUCLEOTIDE SEQUENCE [LARGE SCALE GENOMIC DNA]</scope>
    <source>
        <strain evidence="1 2">Z1-20</strain>
    </source>
</reference>
<protein>
    <submittedName>
        <fullName evidence="1">SRPBCC family protein</fullName>
    </submittedName>
</protein>
<dbReference type="Gene3D" id="3.30.530.20">
    <property type="match status" value="1"/>
</dbReference>
<accession>A0A931CMV0</accession>
<name>A0A931CMV0_9MICC</name>
<dbReference type="InterPro" id="IPR019587">
    <property type="entry name" value="Polyketide_cyclase/dehydratase"/>
</dbReference>
<dbReference type="AlphaFoldDB" id="A0A931CMV0"/>
<evidence type="ECO:0000313" key="1">
    <source>
        <dbReference type="EMBL" id="MBG0739070.1"/>
    </source>
</evidence>
<proteinExistence type="predicted"/>
<dbReference type="CDD" id="cd07812">
    <property type="entry name" value="SRPBCC"/>
    <property type="match status" value="1"/>
</dbReference>
<dbReference type="EMBL" id="JADNYM010000007">
    <property type="protein sequence ID" value="MBG0739070.1"/>
    <property type="molecule type" value="Genomic_DNA"/>
</dbReference>
<dbReference type="SUPFAM" id="SSF55961">
    <property type="entry name" value="Bet v1-like"/>
    <property type="match status" value="1"/>
</dbReference>